<reference evidence="1 2" key="1">
    <citation type="submission" date="2018-06" db="EMBL/GenBank/DDBJ databases">
        <title>Genomic Encyclopedia of Archaeal and Bacterial Type Strains, Phase II (KMG-II): from individual species to whole genera.</title>
        <authorList>
            <person name="Goeker M."/>
        </authorList>
    </citation>
    <scope>NUCLEOTIDE SEQUENCE [LARGE SCALE GENOMIC DNA]</scope>
    <source>
        <strain evidence="1 2">DSM 23522</strain>
    </source>
</reference>
<protein>
    <submittedName>
        <fullName evidence="1">Uncharacterized protein</fullName>
    </submittedName>
</protein>
<dbReference type="EMBL" id="QLLN01000003">
    <property type="protein sequence ID" value="RAJ12798.1"/>
    <property type="molecule type" value="Genomic_DNA"/>
</dbReference>
<accession>A0A327R9F5</accession>
<comment type="caution">
    <text evidence="1">The sequence shown here is derived from an EMBL/GenBank/DDBJ whole genome shotgun (WGS) entry which is preliminary data.</text>
</comment>
<evidence type="ECO:0000313" key="2">
    <source>
        <dbReference type="Proteomes" id="UP000249696"/>
    </source>
</evidence>
<organism evidence="1 2">
    <name type="scientific">Arenibacter echinorum</name>
    <dbReference type="NCBI Taxonomy" id="440515"/>
    <lineage>
        <taxon>Bacteria</taxon>
        <taxon>Pseudomonadati</taxon>
        <taxon>Bacteroidota</taxon>
        <taxon>Flavobacteriia</taxon>
        <taxon>Flavobacteriales</taxon>
        <taxon>Flavobacteriaceae</taxon>
        <taxon>Arenibacter</taxon>
    </lineage>
</organism>
<proteinExistence type="predicted"/>
<name>A0A327R9F5_9FLAO</name>
<dbReference type="AlphaFoldDB" id="A0A327R9F5"/>
<dbReference type="Proteomes" id="UP000249696">
    <property type="component" value="Unassembled WGS sequence"/>
</dbReference>
<evidence type="ECO:0000313" key="1">
    <source>
        <dbReference type="EMBL" id="RAJ12798.1"/>
    </source>
</evidence>
<keyword evidence="2" id="KW-1185">Reference proteome</keyword>
<sequence length="48" mass="5908">MTYRTHIYLSHSLERYNYLIELEYKVFALYGYKALKGSNFNWKSQHMV</sequence>
<gene>
    <name evidence="1" type="ORF">LV92_02034</name>
</gene>